<evidence type="ECO:0000256" key="1">
    <source>
        <dbReference type="ARBA" id="ARBA00022723"/>
    </source>
</evidence>
<evidence type="ECO:0000256" key="2">
    <source>
        <dbReference type="ARBA" id="ARBA00022833"/>
    </source>
</evidence>
<dbReference type="InterPro" id="IPR051804">
    <property type="entry name" value="Carb_Metab_Reg_Kinase/Isom"/>
</dbReference>
<keyword evidence="2" id="KW-0862">Zinc</keyword>
<name>A0ABU3D747_9FLAO</name>
<evidence type="ECO:0000256" key="4">
    <source>
        <dbReference type="ARBA" id="ARBA00030762"/>
    </source>
</evidence>
<dbReference type="InterPro" id="IPR014628">
    <property type="entry name" value="Man6P_isomerase_Firm_short"/>
</dbReference>
<keyword evidence="7" id="KW-0413">Isomerase</keyword>
<dbReference type="GO" id="GO:0016853">
    <property type="term" value="F:isomerase activity"/>
    <property type="evidence" value="ECO:0007669"/>
    <property type="project" value="UniProtKB-KW"/>
</dbReference>
<dbReference type="RefSeq" id="WP_311503601.1">
    <property type="nucleotide sequence ID" value="NZ_JAVRHK010000008.1"/>
</dbReference>
<evidence type="ECO:0000259" key="5">
    <source>
        <dbReference type="Pfam" id="PF20511"/>
    </source>
</evidence>
<keyword evidence="8" id="KW-1185">Reference proteome</keyword>
<dbReference type="InterPro" id="IPR011051">
    <property type="entry name" value="RmlC_Cupin_sf"/>
</dbReference>
<dbReference type="PANTHER" id="PTHR42742:SF3">
    <property type="entry name" value="FRUCTOKINASE"/>
    <property type="match status" value="1"/>
</dbReference>
<dbReference type="InterPro" id="IPR049071">
    <property type="entry name" value="MPI_cupin_dom"/>
</dbReference>
<comment type="caution">
    <text evidence="7">The sequence shown here is derived from an EMBL/GenBank/DDBJ whole genome shotgun (WGS) entry which is preliminary data.</text>
</comment>
<dbReference type="Pfam" id="PF20511">
    <property type="entry name" value="PMI_typeI_cat"/>
    <property type="match status" value="1"/>
</dbReference>
<dbReference type="PIRSF" id="PIRSF036894">
    <property type="entry name" value="PMI_Firm_short"/>
    <property type="match status" value="1"/>
</dbReference>
<dbReference type="EMBL" id="JAVRHK010000008">
    <property type="protein sequence ID" value="MDT0677256.1"/>
    <property type="molecule type" value="Genomic_DNA"/>
</dbReference>
<dbReference type="Gene3D" id="2.60.120.10">
    <property type="entry name" value="Jelly Rolls"/>
    <property type="match status" value="2"/>
</dbReference>
<evidence type="ECO:0000256" key="3">
    <source>
        <dbReference type="ARBA" id="ARBA00029741"/>
    </source>
</evidence>
<dbReference type="SUPFAM" id="SSF51182">
    <property type="entry name" value="RmlC-like cupins"/>
    <property type="match status" value="1"/>
</dbReference>
<keyword evidence="1" id="KW-0479">Metal-binding</keyword>
<sequence length="325" mass="36989">MKTPDYPLKFTPILKEKIWGGNKLKDILNKHSIVENLGESWEISGVADNVSVVENGDLRGTSLKKLIEELKGKFLGEKIYKQFGDDFPLLIKFIDARTELSVQLHPNDRLAKKRHNSFGKTEMWYIMQADENAKINIGFQETISRDEYLEALEANEITKLLNFEEVKKGDSFFINTGKVHAIGAGVLLAEIQQTSDITYRIYDWDRVDAEGNSRELHTALAIDAIDFEKKDDFKLTYDKKVNESSNVARCQYFTTNYLPVAGKVNKDYSETDSFVIYMCVSGRAEIATNGNVENIQQGQTVLIPSNIEKVHIQAKECELLEVYIN</sequence>
<evidence type="ECO:0000313" key="7">
    <source>
        <dbReference type="EMBL" id="MDT0677256.1"/>
    </source>
</evidence>
<organism evidence="7 8">
    <name type="scientific">Autumnicola musiva</name>
    <dbReference type="NCBI Taxonomy" id="3075589"/>
    <lineage>
        <taxon>Bacteria</taxon>
        <taxon>Pseudomonadati</taxon>
        <taxon>Bacteroidota</taxon>
        <taxon>Flavobacteriia</taxon>
        <taxon>Flavobacteriales</taxon>
        <taxon>Flavobacteriaceae</taxon>
        <taxon>Autumnicola</taxon>
    </lineage>
</organism>
<protein>
    <recommendedName>
        <fullName evidence="3">Phosphohexomutase</fullName>
    </recommendedName>
    <alternativeName>
        <fullName evidence="4">Phosphomannose isomerase</fullName>
    </alternativeName>
</protein>
<accession>A0ABU3D747</accession>
<proteinExistence type="predicted"/>
<feature type="domain" description="Mannose-6-phosphate isomerase cupin" evidence="6">
    <location>
        <begin position="247"/>
        <end position="323"/>
    </location>
</feature>
<dbReference type="InterPro" id="IPR046457">
    <property type="entry name" value="PMI_typeI_cat"/>
</dbReference>
<dbReference type="CDD" id="cd07010">
    <property type="entry name" value="cupin_PMI_type_I_N_bac"/>
    <property type="match status" value="1"/>
</dbReference>
<evidence type="ECO:0000259" key="6">
    <source>
        <dbReference type="Pfam" id="PF21621"/>
    </source>
</evidence>
<dbReference type="Proteomes" id="UP001262582">
    <property type="component" value="Unassembled WGS sequence"/>
</dbReference>
<dbReference type="PANTHER" id="PTHR42742">
    <property type="entry name" value="TRANSCRIPTIONAL REPRESSOR MPRA"/>
    <property type="match status" value="1"/>
</dbReference>
<dbReference type="InterPro" id="IPR014710">
    <property type="entry name" value="RmlC-like_jellyroll"/>
</dbReference>
<reference evidence="7 8" key="1">
    <citation type="submission" date="2023-09" db="EMBL/GenBank/DDBJ databases">
        <authorList>
            <person name="Rey-Velasco X."/>
        </authorList>
    </citation>
    <scope>NUCLEOTIDE SEQUENCE [LARGE SCALE GENOMIC DNA]</scope>
    <source>
        <strain evidence="7 8">F117</strain>
    </source>
</reference>
<dbReference type="Pfam" id="PF21621">
    <property type="entry name" value="MPI_cupin_dom"/>
    <property type="match status" value="1"/>
</dbReference>
<feature type="domain" description="Phosphomannose isomerase type I catalytic" evidence="5">
    <location>
        <begin position="9"/>
        <end position="117"/>
    </location>
</feature>
<gene>
    <name evidence="7" type="ORF">RM539_11775</name>
</gene>
<evidence type="ECO:0000313" key="8">
    <source>
        <dbReference type="Proteomes" id="UP001262582"/>
    </source>
</evidence>